<dbReference type="InterPro" id="IPR050071">
    <property type="entry name" value="Dehydroquinate_synthase"/>
</dbReference>
<gene>
    <name evidence="18" type="primary">aroB</name>
    <name evidence="21" type="ORF">FKG95_25030</name>
</gene>
<feature type="domain" description="3-dehydroquinate synthase N-terminal" evidence="19">
    <location>
        <begin position="71"/>
        <end position="183"/>
    </location>
</feature>
<dbReference type="GO" id="GO:0008652">
    <property type="term" value="P:amino acid biosynthetic process"/>
    <property type="evidence" value="ECO:0007669"/>
    <property type="project" value="UniProtKB-KW"/>
</dbReference>
<dbReference type="Proteomes" id="UP000315252">
    <property type="component" value="Unassembled WGS sequence"/>
</dbReference>
<dbReference type="InterPro" id="IPR030963">
    <property type="entry name" value="DHQ_synth_fam"/>
</dbReference>
<dbReference type="AlphaFoldDB" id="A0A545T7U1"/>
<evidence type="ECO:0000256" key="3">
    <source>
        <dbReference type="ARBA" id="ARBA00003485"/>
    </source>
</evidence>
<evidence type="ECO:0000256" key="6">
    <source>
        <dbReference type="ARBA" id="ARBA00005412"/>
    </source>
</evidence>
<dbReference type="PANTHER" id="PTHR43622">
    <property type="entry name" value="3-DEHYDROQUINATE SYNTHASE"/>
    <property type="match status" value="1"/>
</dbReference>
<dbReference type="InterPro" id="IPR030960">
    <property type="entry name" value="DHQS/DOIS_N"/>
</dbReference>
<evidence type="ECO:0000313" key="22">
    <source>
        <dbReference type="Proteomes" id="UP000315252"/>
    </source>
</evidence>
<feature type="binding site" evidence="18">
    <location>
        <position position="155"/>
    </location>
    <ligand>
        <name>NAD(+)</name>
        <dbReference type="ChEBI" id="CHEBI:57540"/>
    </ligand>
</feature>
<reference evidence="21 22" key="1">
    <citation type="submission" date="2019-06" db="EMBL/GenBank/DDBJ databases">
        <title>Whole genome sequence for Rhodospirillaceae sp. R148.</title>
        <authorList>
            <person name="Wang G."/>
        </authorList>
    </citation>
    <scope>NUCLEOTIDE SEQUENCE [LARGE SCALE GENOMIC DNA]</scope>
    <source>
        <strain evidence="21 22">R148</strain>
    </source>
</reference>
<dbReference type="InterPro" id="IPR016037">
    <property type="entry name" value="DHQ_synth_AroB"/>
</dbReference>
<evidence type="ECO:0000256" key="10">
    <source>
        <dbReference type="ARBA" id="ARBA00022605"/>
    </source>
</evidence>
<keyword evidence="14 18" id="KW-0520">NAD</keyword>
<dbReference type="CDD" id="cd08195">
    <property type="entry name" value="DHQS"/>
    <property type="match status" value="1"/>
</dbReference>
<dbReference type="GO" id="GO:0003856">
    <property type="term" value="F:3-dehydroquinate synthase activity"/>
    <property type="evidence" value="ECO:0007669"/>
    <property type="project" value="UniProtKB-UniRule"/>
</dbReference>
<dbReference type="Gene3D" id="3.40.50.1970">
    <property type="match status" value="1"/>
</dbReference>
<dbReference type="UniPathway" id="UPA00053">
    <property type="reaction ID" value="UER00085"/>
</dbReference>
<feature type="binding site" evidence="18">
    <location>
        <begin position="133"/>
        <end position="134"/>
    </location>
    <ligand>
        <name>NAD(+)</name>
        <dbReference type="ChEBI" id="CHEBI:57540"/>
    </ligand>
</feature>
<evidence type="ECO:0000256" key="14">
    <source>
        <dbReference type="ARBA" id="ARBA00023027"/>
    </source>
</evidence>
<dbReference type="GO" id="GO:0005737">
    <property type="term" value="C:cytoplasm"/>
    <property type="evidence" value="ECO:0007669"/>
    <property type="project" value="UniProtKB-SubCell"/>
</dbReference>
<feature type="domain" description="3-dehydroquinate synthase C-terminal" evidence="20">
    <location>
        <begin position="185"/>
        <end position="339"/>
    </location>
</feature>
<feature type="binding site" evidence="18">
    <location>
        <begin position="109"/>
        <end position="113"/>
    </location>
    <ligand>
        <name>NAD(+)</name>
        <dbReference type="ChEBI" id="CHEBI:57540"/>
    </ligand>
</feature>
<accession>A0A545T7U1</accession>
<dbReference type="PANTHER" id="PTHR43622:SF7">
    <property type="entry name" value="3-DEHYDROQUINATE SYNTHASE, CHLOROPLASTIC"/>
    <property type="match status" value="1"/>
</dbReference>
<keyword evidence="22" id="KW-1185">Reference proteome</keyword>
<keyword evidence="17 18" id="KW-0170">Cobalt</keyword>
<sequence>MTTIDTLEVSLGDRAYDIKIGSGLIAQAGGLIKPVLRQPSAVVVTDENLAAQHLPALEASLTDAGIAHRSLVLPAGEATKSFAKLEEVIDRLLEGGIERGTTLVALGGGVIGDLTGFAAAVTLRGLDFIQIPTTLLAQVDSSVGGKTGINTARGKNLVGSFHQPRLVLADMDVLETLPQREFLAGYAEVVKYGLINDPVFFTWLEEKGPALIAGDRDLRREAVLVSCRAKADIVAQDEREAGLRALLNLGHTFGHAFEAEAGYGGGLIHGEAVALGMVMAFDLSVEMGFCPPDDAARVRAHLQACGLPVALTAIGGNARTGAGWNSATLVSHMMRDKKVSEGRITFVLARGIGKAFLERDVELERVDALLKTSLAA</sequence>
<evidence type="ECO:0000256" key="13">
    <source>
        <dbReference type="ARBA" id="ARBA00022833"/>
    </source>
</evidence>
<dbReference type="HAMAP" id="MF_00110">
    <property type="entry name" value="DHQ_synthase"/>
    <property type="match status" value="1"/>
</dbReference>
<comment type="catalytic activity">
    <reaction evidence="1 18">
        <text>7-phospho-2-dehydro-3-deoxy-D-arabino-heptonate = 3-dehydroquinate + phosphate</text>
        <dbReference type="Rhea" id="RHEA:21968"/>
        <dbReference type="ChEBI" id="CHEBI:32364"/>
        <dbReference type="ChEBI" id="CHEBI:43474"/>
        <dbReference type="ChEBI" id="CHEBI:58394"/>
        <dbReference type="EC" id="4.2.3.4"/>
    </reaction>
</comment>
<evidence type="ECO:0000256" key="2">
    <source>
        <dbReference type="ARBA" id="ARBA00001911"/>
    </source>
</evidence>
<dbReference type="Pfam" id="PF01761">
    <property type="entry name" value="DHQ_synthase"/>
    <property type="match status" value="1"/>
</dbReference>
<keyword evidence="9 18" id="KW-0963">Cytoplasm</keyword>
<dbReference type="FunFam" id="3.40.50.1970:FF:000001">
    <property type="entry name" value="3-dehydroquinate synthase"/>
    <property type="match status" value="1"/>
</dbReference>
<comment type="cofactor">
    <cofactor evidence="18">
        <name>Co(2+)</name>
        <dbReference type="ChEBI" id="CHEBI:48828"/>
    </cofactor>
    <cofactor evidence="18">
        <name>Zn(2+)</name>
        <dbReference type="ChEBI" id="CHEBI:29105"/>
    </cofactor>
    <text evidence="18">Binds 1 divalent metal cation per subunit. Can use either Co(2+) or Zn(2+).</text>
</comment>
<keyword evidence="15 18" id="KW-0057">Aromatic amino acid biosynthesis</keyword>
<comment type="subcellular location">
    <subcellularLocation>
        <location evidence="4 18">Cytoplasm</location>
    </subcellularLocation>
</comment>
<feature type="binding site" evidence="18">
    <location>
        <position position="146"/>
    </location>
    <ligand>
        <name>NAD(+)</name>
        <dbReference type="ChEBI" id="CHEBI:57540"/>
    </ligand>
</feature>
<evidence type="ECO:0000256" key="4">
    <source>
        <dbReference type="ARBA" id="ARBA00004496"/>
    </source>
</evidence>
<evidence type="ECO:0000256" key="15">
    <source>
        <dbReference type="ARBA" id="ARBA00023141"/>
    </source>
</evidence>
<feature type="binding site" evidence="18">
    <location>
        <position position="269"/>
    </location>
    <ligand>
        <name>Zn(2+)</name>
        <dbReference type="ChEBI" id="CHEBI:29105"/>
    </ligand>
</feature>
<evidence type="ECO:0000256" key="11">
    <source>
        <dbReference type="ARBA" id="ARBA00022723"/>
    </source>
</evidence>
<dbReference type="GO" id="GO:0009423">
    <property type="term" value="P:chorismate biosynthetic process"/>
    <property type="evidence" value="ECO:0007669"/>
    <property type="project" value="UniProtKB-UniRule"/>
</dbReference>
<evidence type="ECO:0000256" key="18">
    <source>
        <dbReference type="HAMAP-Rule" id="MF_00110"/>
    </source>
</evidence>
<dbReference type="EC" id="4.2.3.4" evidence="7 18"/>
<comment type="cofactor">
    <cofactor evidence="2 18">
        <name>NAD(+)</name>
        <dbReference type="ChEBI" id="CHEBI:57540"/>
    </cofactor>
</comment>
<keyword evidence="12 18" id="KW-0547">Nucleotide-binding</keyword>
<keyword evidence="10 18" id="KW-0028">Amino-acid biosynthesis</keyword>
<feature type="binding site" evidence="18">
    <location>
        <position position="188"/>
    </location>
    <ligand>
        <name>Zn(2+)</name>
        <dbReference type="ChEBI" id="CHEBI:29105"/>
    </ligand>
</feature>
<comment type="similarity">
    <text evidence="6 18">Belongs to the sugar phosphate cyclases superfamily. Dehydroquinate synthase family.</text>
</comment>
<evidence type="ECO:0000256" key="1">
    <source>
        <dbReference type="ARBA" id="ARBA00001393"/>
    </source>
</evidence>
<comment type="caution">
    <text evidence="18">Lacks conserved residue(s) required for the propagation of feature annotation.</text>
</comment>
<dbReference type="InterPro" id="IPR056179">
    <property type="entry name" value="DHQS_C"/>
</dbReference>
<dbReference type="RefSeq" id="WP_142899187.1">
    <property type="nucleotide sequence ID" value="NZ_ML660062.1"/>
</dbReference>
<dbReference type="PIRSF" id="PIRSF001455">
    <property type="entry name" value="DHQ_synth"/>
    <property type="match status" value="1"/>
</dbReference>
<dbReference type="GO" id="GO:0009073">
    <property type="term" value="P:aromatic amino acid family biosynthetic process"/>
    <property type="evidence" value="ECO:0007669"/>
    <property type="project" value="UniProtKB-KW"/>
</dbReference>
<evidence type="ECO:0000256" key="17">
    <source>
        <dbReference type="ARBA" id="ARBA00023285"/>
    </source>
</evidence>
<evidence type="ECO:0000256" key="12">
    <source>
        <dbReference type="ARBA" id="ARBA00022741"/>
    </source>
</evidence>
<dbReference type="EMBL" id="VHSH01000011">
    <property type="protein sequence ID" value="TQV73287.1"/>
    <property type="molecule type" value="Genomic_DNA"/>
</dbReference>
<evidence type="ECO:0000256" key="7">
    <source>
        <dbReference type="ARBA" id="ARBA00013031"/>
    </source>
</evidence>
<keyword evidence="11 18" id="KW-0479">Metal-binding</keyword>
<dbReference type="OrthoDB" id="9806583at2"/>
<evidence type="ECO:0000259" key="19">
    <source>
        <dbReference type="Pfam" id="PF01761"/>
    </source>
</evidence>
<name>A0A545T7U1_9PROT</name>
<comment type="pathway">
    <text evidence="5 18">Metabolic intermediate biosynthesis; chorismate biosynthesis; chorismate from D-erythrose 4-phosphate and phosphoenolpyruvate: step 2/7.</text>
</comment>
<dbReference type="Gene3D" id="1.20.1090.10">
    <property type="entry name" value="Dehydroquinate synthase-like - alpha domain"/>
    <property type="match status" value="1"/>
</dbReference>
<evidence type="ECO:0000313" key="21">
    <source>
        <dbReference type="EMBL" id="TQV73287.1"/>
    </source>
</evidence>
<dbReference type="SUPFAM" id="SSF56796">
    <property type="entry name" value="Dehydroquinate synthase-like"/>
    <property type="match status" value="1"/>
</dbReference>
<evidence type="ECO:0000256" key="16">
    <source>
        <dbReference type="ARBA" id="ARBA00023239"/>
    </source>
</evidence>
<comment type="caution">
    <text evidence="21">The sequence shown here is derived from an EMBL/GenBank/DDBJ whole genome shotgun (WGS) entry which is preliminary data.</text>
</comment>
<evidence type="ECO:0000256" key="9">
    <source>
        <dbReference type="ARBA" id="ARBA00022490"/>
    </source>
</evidence>
<comment type="function">
    <text evidence="3 18">Catalyzes the conversion of 3-deoxy-D-arabino-heptulosonate 7-phosphate (DAHP) to dehydroquinate (DHQ).</text>
</comment>
<keyword evidence="16 18" id="KW-0456">Lyase</keyword>
<dbReference type="GO" id="GO:0000166">
    <property type="term" value="F:nucleotide binding"/>
    <property type="evidence" value="ECO:0007669"/>
    <property type="project" value="UniProtKB-KW"/>
</dbReference>
<dbReference type="NCBIfam" id="TIGR01357">
    <property type="entry name" value="aroB"/>
    <property type="match status" value="1"/>
</dbReference>
<feature type="binding site" evidence="18">
    <location>
        <position position="251"/>
    </location>
    <ligand>
        <name>Zn(2+)</name>
        <dbReference type="ChEBI" id="CHEBI:29105"/>
    </ligand>
</feature>
<dbReference type="GO" id="GO:0046872">
    <property type="term" value="F:metal ion binding"/>
    <property type="evidence" value="ECO:0007669"/>
    <property type="project" value="UniProtKB-KW"/>
</dbReference>
<dbReference type="Pfam" id="PF24621">
    <property type="entry name" value="DHQS_C"/>
    <property type="match status" value="1"/>
</dbReference>
<evidence type="ECO:0000259" key="20">
    <source>
        <dbReference type="Pfam" id="PF24621"/>
    </source>
</evidence>
<evidence type="ECO:0000256" key="5">
    <source>
        <dbReference type="ARBA" id="ARBA00004661"/>
    </source>
</evidence>
<evidence type="ECO:0000256" key="8">
    <source>
        <dbReference type="ARBA" id="ARBA00017684"/>
    </source>
</evidence>
<proteinExistence type="inferred from homology"/>
<protein>
    <recommendedName>
        <fullName evidence="8 18">3-dehydroquinate synthase</fullName>
        <shortName evidence="18">DHQS</shortName>
        <ecNumber evidence="7 18">4.2.3.4</ecNumber>
    </recommendedName>
</protein>
<keyword evidence="13 18" id="KW-0862">Zinc</keyword>
<organism evidence="21 22">
    <name type="scientific">Denitrobaculum tricleocarpae</name>
    <dbReference type="NCBI Taxonomy" id="2591009"/>
    <lineage>
        <taxon>Bacteria</taxon>
        <taxon>Pseudomonadati</taxon>
        <taxon>Pseudomonadota</taxon>
        <taxon>Alphaproteobacteria</taxon>
        <taxon>Rhodospirillales</taxon>
        <taxon>Rhodospirillaceae</taxon>
        <taxon>Denitrobaculum</taxon>
    </lineage>
</organism>